<dbReference type="AlphaFoldDB" id="A0A803NEA0"/>
<reference evidence="2" key="1">
    <citation type="journal article" date="2017" name="Nature">
        <title>The genome of Chenopodium quinoa.</title>
        <authorList>
            <person name="Jarvis D.E."/>
            <person name="Ho Y.S."/>
            <person name="Lightfoot D.J."/>
            <person name="Schmoeckel S.M."/>
            <person name="Li B."/>
            <person name="Borm T.J.A."/>
            <person name="Ohyanagi H."/>
            <person name="Mineta K."/>
            <person name="Michell C.T."/>
            <person name="Saber N."/>
            <person name="Kharbatia N.M."/>
            <person name="Rupper R.R."/>
            <person name="Sharp A.R."/>
            <person name="Dally N."/>
            <person name="Boughton B.A."/>
            <person name="Woo Y.H."/>
            <person name="Gao G."/>
            <person name="Schijlen E.G.W.M."/>
            <person name="Guo X."/>
            <person name="Momin A.A."/>
            <person name="Negrao S."/>
            <person name="Al-Babili S."/>
            <person name="Gehring C."/>
            <person name="Roessner U."/>
            <person name="Jung C."/>
            <person name="Murphy K."/>
            <person name="Arold S.T."/>
            <person name="Gojobori T."/>
            <person name="van der Linden C.G."/>
            <person name="van Loo E.N."/>
            <person name="Jellen E.N."/>
            <person name="Maughan P.J."/>
            <person name="Tester M."/>
        </authorList>
    </citation>
    <scope>NUCLEOTIDE SEQUENCE [LARGE SCALE GENOMIC DNA]</scope>
    <source>
        <strain evidence="2">cv. PI 614886</strain>
    </source>
</reference>
<evidence type="ECO:0000313" key="2">
    <source>
        <dbReference type="EnsemblPlants" id="AUR62044449-RA:cds"/>
    </source>
</evidence>
<organism evidence="2 3">
    <name type="scientific">Chenopodium quinoa</name>
    <name type="common">Quinoa</name>
    <dbReference type="NCBI Taxonomy" id="63459"/>
    <lineage>
        <taxon>Eukaryota</taxon>
        <taxon>Viridiplantae</taxon>
        <taxon>Streptophyta</taxon>
        <taxon>Embryophyta</taxon>
        <taxon>Tracheophyta</taxon>
        <taxon>Spermatophyta</taxon>
        <taxon>Magnoliopsida</taxon>
        <taxon>eudicotyledons</taxon>
        <taxon>Gunneridae</taxon>
        <taxon>Pentapetalae</taxon>
        <taxon>Caryophyllales</taxon>
        <taxon>Chenopodiaceae</taxon>
        <taxon>Chenopodioideae</taxon>
        <taxon>Atripliceae</taxon>
        <taxon>Chenopodium</taxon>
    </lineage>
</organism>
<evidence type="ECO:0000313" key="3">
    <source>
        <dbReference type="Proteomes" id="UP000596660"/>
    </source>
</evidence>
<protein>
    <submittedName>
        <fullName evidence="2">Uncharacterized protein</fullName>
    </submittedName>
</protein>
<name>A0A803NEA0_CHEQI</name>
<reference evidence="2" key="2">
    <citation type="submission" date="2021-03" db="UniProtKB">
        <authorList>
            <consortium name="EnsemblPlants"/>
        </authorList>
    </citation>
    <scope>IDENTIFICATION</scope>
</reference>
<keyword evidence="3" id="KW-1185">Reference proteome</keyword>
<dbReference type="PANTHER" id="PTHR35513">
    <property type="entry name" value="OS02G0158600 PROTEIN"/>
    <property type="match status" value="1"/>
</dbReference>
<dbReference type="Gramene" id="AUR62044449-RA">
    <property type="protein sequence ID" value="AUR62044449-RA:cds"/>
    <property type="gene ID" value="AUR62044449"/>
</dbReference>
<dbReference type="Proteomes" id="UP000596660">
    <property type="component" value="Unplaced"/>
</dbReference>
<feature type="region of interest" description="Disordered" evidence="1">
    <location>
        <begin position="14"/>
        <end position="33"/>
    </location>
</feature>
<dbReference type="EnsemblPlants" id="AUR62044449-RA">
    <property type="protein sequence ID" value="AUR62044449-RA:cds"/>
    <property type="gene ID" value="AUR62044449"/>
</dbReference>
<proteinExistence type="predicted"/>
<evidence type="ECO:0000256" key="1">
    <source>
        <dbReference type="SAM" id="MobiDB-lite"/>
    </source>
</evidence>
<sequence length="139" mass="14908">MNQTADMEMIEVTEDSQLPPPPPTTNASAAAPQSDAAAGFLSLARQLIDQGKPSQALQAIVMAMRTKGGEEAVFYILQRARELYRSKLQTSAEADQLASLYLLSVREMETDACGTSILAETGRKQIVLDAFSDAVVSSV</sequence>
<dbReference type="PANTHER" id="PTHR35513:SF1">
    <property type="entry name" value="OS02G0158600 PROTEIN"/>
    <property type="match status" value="1"/>
</dbReference>
<accession>A0A803NEA0</accession>